<evidence type="ECO:0008006" key="6">
    <source>
        <dbReference type="Google" id="ProtNLM"/>
    </source>
</evidence>
<feature type="region of interest" description="Disordered" evidence="3">
    <location>
        <begin position="510"/>
        <end position="539"/>
    </location>
</feature>
<gene>
    <name evidence="4" type="ORF">Vretimale_14185</name>
</gene>
<sequence>MDDIKQAVVQTLEKQGIIAQLKVTMSHTNVFRPSGFEAPALTKQQFYSQAQLRAQVFLAIEEYDSASSGSGLASKTVVPARNSLLSESDGQLAIQLVLDLLDTCNLIFTKRVFQPELGSKAPDGGRHAVAQTLGLKPSSTDEPLLVTLLRTFKSGSSVRPAGTNTTPVNAPLAQSRPAVSNGSSSGPVAAAPDAVPASVSQPSVIPAASSLSGVAPASSSSRTLGPVAPLSRLEPLGKPSLGPLPQLGASASTSAKQTDPVPVPVGSKPLPEPSVGDTGGYDDDFEDVDEDVDALATEEGDDDLAAALGCTSTSGVSAKESGKERLVGGFGSSSRGRTALDADLMAGDRSFGVSQELVGLDAGHSGGLSYSTDFPGGDMRASLSSSQAFLSPINEGPGKLAKLEPLRPLGASKLSPLAPLAPLPSISSSLSSSKDDPLGTKGPKPLAPLGAPVRKSMVDIEKEKEELRRLGLLQSGDSLTNSVEVESRPRPVGAPSNIYDAEMSVSASMDEGAWGGVGGGSGGGGGGGGGARDDKMPVFGNNKGISMDLGATGLSASDRSGDIGDLGVDFAETAEWH</sequence>
<keyword evidence="2" id="KW-0206">Cytoskeleton</keyword>
<evidence type="ECO:0000313" key="4">
    <source>
        <dbReference type="EMBL" id="GIM10530.1"/>
    </source>
</evidence>
<feature type="compositionally biased region" description="Low complexity" evidence="3">
    <location>
        <begin position="177"/>
        <end position="194"/>
    </location>
</feature>
<dbReference type="PANTHER" id="PTHR15431">
    <property type="entry name" value="FGFR1 ONCOGENE PARTNER/LISH DOMAIN-CONTAINING PROTEIN"/>
    <property type="match status" value="1"/>
</dbReference>
<comment type="caution">
    <text evidence="4">The sequence shown here is derived from an EMBL/GenBank/DDBJ whole genome shotgun (WGS) entry which is preliminary data.</text>
</comment>
<feature type="compositionally biased region" description="Gly residues" evidence="3">
    <location>
        <begin position="513"/>
        <end position="530"/>
    </location>
</feature>
<feature type="compositionally biased region" description="Polar residues" evidence="3">
    <location>
        <begin position="156"/>
        <end position="168"/>
    </location>
</feature>
<keyword evidence="1" id="KW-0963">Cytoplasm</keyword>
<dbReference type="Gene3D" id="1.20.960.40">
    <property type="match status" value="1"/>
</dbReference>
<feature type="compositionally biased region" description="Low complexity" evidence="3">
    <location>
        <begin position="211"/>
        <end position="221"/>
    </location>
</feature>
<name>A0A8J4GLQ8_9CHLO</name>
<evidence type="ECO:0000256" key="2">
    <source>
        <dbReference type="ARBA" id="ARBA00023212"/>
    </source>
</evidence>
<reference evidence="4" key="1">
    <citation type="journal article" date="2021" name="Proc. Natl. Acad. Sci. U.S.A.">
        <title>Three genomes in the algal genus Volvox reveal the fate of a haploid sex-determining region after a transition to homothallism.</title>
        <authorList>
            <person name="Yamamoto K."/>
            <person name="Hamaji T."/>
            <person name="Kawai-Toyooka H."/>
            <person name="Matsuzaki R."/>
            <person name="Takahashi F."/>
            <person name="Nishimura Y."/>
            <person name="Kawachi M."/>
            <person name="Noguchi H."/>
            <person name="Minakuchi Y."/>
            <person name="Umen J.G."/>
            <person name="Toyoda A."/>
            <person name="Nozaki H."/>
        </authorList>
    </citation>
    <scope>NUCLEOTIDE SEQUENCE</scope>
    <source>
        <strain evidence="4">NIES-3785</strain>
    </source>
</reference>
<dbReference type="AlphaFoldDB" id="A0A8J4GLQ8"/>
<evidence type="ECO:0000256" key="3">
    <source>
        <dbReference type="SAM" id="MobiDB-lite"/>
    </source>
</evidence>
<organism evidence="4 5">
    <name type="scientific">Volvox reticuliferus</name>
    <dbReference type="NCBI Taxonomy" id="1737510"/>
    <lineage>
        <taxon>Eukaryota</taxon>
        <taxon>Viridiplantae</taxon>
        <taxon>Chlorophyta</taxon>
        <taxon>core chlorophytes</taxon>
        <taxon>Chlorophyceae</taxon>
        <taxon>CS clade</taxon>
        <taxon>Chlamydomonadales</taxon>
        <taxon>Volvocaceae</taxon>
        <taxon>Volvox</taxon>
    </lineage>
</organism>
<dbReference type="EMBL" id="BNCQ01000035">
    <property type="protein sequence ID" value="GIM10530.1"/>
    <property type="molecule type" value="Genomic_DNA"/>
</dbReference>
<feature type="region of interest" description="Disordered" evidence="3">
    <location>
        <begin position="411"/>
        <end position="455"/>
    </location>
</feature>
<feature type="compositionally biased region" description="Low complexity" evidence="3">
    <location>
        <begin position="411"/>
        <end position="432"/>
    </location>
</feature>
<feature type="region of interest" description="Disordered" evidence="3">
    <location>
        <begin position="211"/>
        <end position="282"/>
    </location>
</feature>
<feature type="region of interest" description="Disordered" evidence="3">
    <location>
        <begin position="156"/>
        <end position="194"/>
    </location>
</feature>
<evidence type="ECO:0000313" key="5">
    <source>
        <dbReference type="Proteomes" id="UP000722791"/>
    </source>
</evidence>
<accession>A0A8J4GLQ8</accession>
<protein>
    <recommendedName>
        <fullName evidence="6">FGFR1 oncogene partner (FOP) N-terminal dimerisation domain-containing protein</fullName>
    </recommendedName>
</protein>
<dbReference type="Proteomes" id="UP000722791">
    <property type="component" value="Unassembled WGS sequence"/>
</dbReference>
<evidence type="ECO:0000256" key="1">
    <source>
        <dbReference type="ARBA" id="ARBA00022490"/>
    </source>
</evidence>
<dbReference type="PANTHER" id="PTHR15431:SF4">
    <property type="entry name" value="PROTEIN TONNEAU 1B"/>
    <property type="match status" value="1"/>
</dbReference>
<proteinExistence type="predicted"/>